<sequence>MEHRVLVITTVSGFLWQFERNTVELLKKEGAEIHYASNFQRPAYEFEESFFEENGIRTHHVPIEKLPWKIIRNLRALKRLTEIIRSEKIDTVHCHNPVGGLLGRLAALLSGSRPAVIYTAHGFHFYKGAPVKNWLLYYTAERLLARFTDALVTINEEDEGWARSFRLKRGGRVFRIPGVGVDTRRYAPRPELRKEARLRMGVMEEEFCLLTAALLDPEKNHETVLKMLAGLKGQAAFPVRYVICGDGPHRPALEETVREYGLEDQVTFLGFRRDLEVLLQGADLFLFPSLREGLGMAALEAMACGVPVAAARNRGTVEYVRHGENGFLCEGEDSEAFRDAVLLMQAEPSLRAAMGQRAAEDSLAFGRERAAEAMERIYRMTLGGVGV</sequence>
<organism evidence="3 4">
    <name type="scientific">Candidatus Mediterraneibacter faecigallinarum</name>
    <dbReference type="NCBI Taxonomy" id="2838669"/>
    <lineage>
        <taxon>Bacteria</taxon>
        <taxon>Bacillati</taxon>
        <taxon>Bacillota</taxon>
        <taxon>Clostridia</taxon>
        <taxon>Lachnospirales</taxon>
        <taxon>Lachnospiraceae</taxon>
        <taxon>Mediterraneibacter</taxon>
    </lineage>
</organism>
<dbReference type="InterPro" id="IPR028098">
    <property type="entry name" value="Glyco_trans_4-like_N"/>
</dbReference>
<accession>A0A9D2SYE8</accession>
<dbReference type="GO" id="GO:0016757">
    <property type="term" value="F:glycosyltransferase activity"/>
    <property type="evidence" value="ECO:0007669"/>
    <property type="project" value="InterPro"/>
</dbReference>
<feature type="domain" description="Glycosyl transferase family 1" evidence="1">
    <location>
        <begin position="203"/>
        <end position="360"/>
    </location>
</feature>
<protein>
    <submittedName>
        <fullName evidence="3">Glycosyltransferase family 4 protein</fullName>
    </submittedName>
</protein>
<feature type="domain" description="Glycosyltransferase subfamily 4-like N-terminal" evidence="2">
    <location>
        <begin position="21"/>
        <end position="183"/>
    </location>
</feature>
<dbReference type="InterPro" id="IPR050194">
    <property type="entry name" value="Glycosyltransferase_grp1"/>
</dbReference>
<dbReference type="Proteomes" id="UP000823894">
    <property type="component" value="Unassembled WGS sequence"/>
</dbReference>
<evidence type="ECO:0000313" key="4">
    <source>
        <dbReference type="Proteomes" id="UP000823894"/>
    </source>
</evidence>
<dbReference type="Pfam" id="PF00534">
    <property type="entry name" value="Glycos_transf_1"/>
    <property type="match status" value="1"/>
</dbReference>
<evidence type="ECO:0000259" key="2">
    <source>
        <dbReference type="Pfam" id="PF13439"/>
    </source>
</evidence>
<comment type="caution">
    <text evidence="3">The sequence shown here is derived from an EMBL/GenBank/DDBJ whole genome shotgun (WGS) entry which is preliminary data.</text>
</comment>
<dbReference type="PANTHER" id="PTHR45947">
    <property type="entry name" value="SULFOQUINOVOSYL TRANSFERASE SQD2"/>
    <property type="match status" value="1"/>
</dbReference>
<proteinExistence type="predicted"/>
<dbReference type="Pfam" id="PF13439">
    <property type="entry name" value="Glyco_transf_4"/>
    <property type="match status" value="1"/>
</dbReference>
<evidence type="ECO:0000259" key="1">
    <source>
        <dbReference type="Pfam" id="PF00534"/>
    </source>
</evidence>
<reference evidence="3" key="1">
    <citation type="journal article" date="2021" name="PeerJ">
        <title>Extensive microbial diversity within the chicken gut microbiome revealed by metagenomics and culture.</title>
        <authorList>
            <person name="Gilroy R."/>
            <person name="Ravi A."/>
            <person name="Getino M."/>
            <person name="Pursley I."/>
            <person name="Horton D.L."/>
            <person name="Alikhan N.F."/>
            <person name="Baker D."/>
            <person name="Gharbi K."/>
            <person name="Hall N."/>
            <person name="Watson M."/>
            <person name="Adriaenssens E.M."/>
            <person name="Foster-Nyarko E."/>
            <person name="Jarju S."/>
            <person name="Secka A."/>
            <person name="Antonio M."/>
            <person name="Oren A."/>
            <person name="Chaudhuri R.R."/>
            <person name="La Ragione R."/>
            <person name="Hildebrand F."/>
            <person name="Pallen M.J."/>
        </authorList>
    </citation>
    <scope>NUCLEOTIDE SEQUENCE</scope>
    <source>
        <strain evidence="3">ChiGjej1B1-1692</strain>
    </source>
</reference>
<name>A0A9D2SYE8_9FIRM</name>
<dbReference type="InterPro" id="IPR001296">
    <property type="entry name" value="Glyco_trans_1"/>
</dbReference>
<dbReference type="Gene3D" id="3.40.50.2000">
    <property type="entry name" value="Glycogen Phosphorylase B"/>
    <property type="match status" value="2"/>
</dbReference>
<dbReference type="AlphaFoldDB" id="A0A9D2SYE8"/>
<reference evidence="3" key="2">
    <citation type="submission" date="2021-04" db="EMBL/GenBank/DDBJ databases">
        <authorList>
            <person name="Gilroy R."/>
        </authorList>
    </citation>
    <scope>NUCLEOTIDE SEQUENCE</scope>
    <source>
        <strain evidence="3">ChiGjej1B1-1692</strain>
    </source>
</reference>
<gene>
    <name evidence="3" type="ORF">H9757_05135</name>
</gene>
<evidence type="ECO:0000313" key="3">
    <source>
        <dbReference type="EMBL" id="HJC38430.1"/>
    </source>
</evidence>
<dbReference type="EMBL" id="DWWK01000073">
    <property type="protein sequence ID" value="HJC38430.1"/>
    <property type="molecule type" value="Genomic_DNA"/>
</dbReference>
<dbReference type="SUPFAM" id="SSF53756">
    <property type="entry name" value="UDP-Glycosyltransferase/glycogen phosphorylase"/>
    <property type="match status" value="1"/>
</dbReference>
<dbReference type="PANTHER" id="PTHR45947:SF3">
    <property type="entry name" value="SULFOQUINOVOSYL TRANSFERASE SQD2"/>
    <property type="match status" value="1"/>
</dbReference>
<dbReference type="CDD" id="cd03808">
    <property type="entry name" value="GT4_CapM-like"/>
    <property type="match status" value="1"/>
</dbReference>